<evidence type="ECO:0000256" key="2">
    <source>
        <dbReference type="ARBA" id="ARBA00004165"/>
    </source>
</evidence>
<reference evidence="23" key="1">
    <citation type="submission" date="2022-10" db="EMBL/GenBank/DDBJ databases">
        <title>Completed Genome Sequence of two octocoral isolated bacterium, Endozoicomonas euniceicola EF212T and Endozoicomonas gorgoniicola PS125T.</title>
        <authorList>
            <person name="Chiou Y.-J."/>
            <person name="Chen Y.-H."/>
        </authorList>
    </citation>
    <scope>NUCLEOTIDE SEQUENCE</scope>
    <source>
        <strain evidence="23">EF212</strain>
    </source>
</reference>
<evidence type="ECO:0000256" key="15">
    <source>
        <dbReference type="ARBA" id="ARBA00022870"/>
    </source>
</evidence>
<evidence type="ECO:0000259" key="22">
    <source>
        <dbReference type="Pfam" id="PF11713"/>
    </source>
</evidence>
<dbReference type="RefSeq" id="WP_262599747.1">
    <property type="nucleotide sequence ID" value="NZ_CP103300.1"/>
</dbReference>
<keyword evidence="18" id="KW-0472">Membrane</keyword>
<dbReference type="InterPro" id="IPR038383">
    <property type="entry name" value="CPD_dom_sf"/>
</dbReference>
<name>A0ABY6GWT3_9GAMM</name>
<evidence type="ECO:0000256" key="8">
    <source>
        <dbReference type="ARBA" id="ARBA00022679"/>
    </source>
</evidence>
<keyword evidence="11" id="KW-0378">Hydrolase</keyword>
<feature type="compositionally biased region" description="Basic residues" evidence="21">
    <location>
        <begin position="1"/>
        <end position="11"/>
    </location>
</feature>
<evidence type="ECO:0000256" key="11">
    <source>
        <dbReference type="ARBA" id="ARBA00022801"/>
    </source>
</evidence>
<proteinExistence type="predicted"/>
<comment type="subcellular location">
    <subcellularLocation>
        <location evidence="2">Host cell membrane</location>
    </subcellularLocation>
    <subcellularLocation>
        <location evidence="20">Host cytoplasm</location>
        <location evidence="20">Host cytosol</location>
    </subcellularLocation>
    <subcellularLocation>
        <location evidence="3">Secreted</location>
    </subcellularLocation>
</comment>
<evidence type="ECO:0000313" key="24">
    <source>
        <dbReference type="Proteomes" id="UP001163255"/>
    </source>
</evidence>
<protein>
    <submittedName>
        <fullName evidence="23">C80 family cysteine peptidase</fullName>
    </submittedName>
</protein>
<accession>A0ABY6GWT3</accession>
<keyword evidence="13" id="KW-0068">Autocatalytic cleavage</keyword>
<keyword evidence="6" id="KW-0800">Toxin</keyword>
<keyword evidence="24" id="KW-1185">Reference proteome</keyword>
<evidence type="ECO:0000256" key="5">
    <source>
        <dbReference type="ARBA" id="ARBA00022525"/>
    </source>
</evidence>
<dbReference type="Proteomes" id="UP001163255">
    <property type="component" value="Chromosome"/>
</dbReference>
<evidence type="ECO:0000256" key="14">
    <source>
        <dbReference type="ARBA" id="ARBA00022842"/>
    </source>
</evidence>
<evidence type="ECO:0000256" key="13">
    <source>
        <dbReference type="ARBA" id="ARBA00022813"/>
    </source>
</evidence>
<evidence type="ECO:0000256" key="20">
    <source>
        <dbReference type="ARBA" id="ARBA00023586"/>
    </source>
</evidence>
<feature type="domain" description="Peptidase C80" evidence="22">
    <location>
        <begin position="490"/>
        <end position="627"/>
    </location>
</feature>
<evidence type="ECO:0000256" key="7">
    <source>
        <dbReference type="ARBA" id="ARBA00022670"/>
    </source>
</evidence>
<dbReference type="Gene3D" id="3.40.50.11050">
    <property type="match status" value="1"/>
</dbReference>
<dbReference type="InterPro" id="IPR020974">
    <property type="entry name" value="CPD_dom"/>
</dbReference>
<feature type="compositionally biased region" description="Basic and acidic residues" evidence="21">
    <location>
        <begin position="12"/>
        <end position="27"/>
    </location>
</feature>
<feature type="region of interest" description="Disordered" evidence="21">
    <location>
        <begin position="1"/>
        <end position="27"/>
    </location>
</feature>
<sequence length="3449" mass="386852">MPKRKNQLKKNKASDHKSAPVEKTKDKQGALHIISVRPLTRRQASIIHLWKRYSGYTVNVWVDSESNYDGLKSKVLAKKTYDEIENIYSQKNARYLNILGNTAKQEVHQLFRDAQENAEAEIATRQIKTKDNKRKKAVADYLVEQHSVSRDDLEAIDTVQNQIEWEFREEGILVRNIRDTLAHADPELYSYYERAAYKHNDADLGEKITQLSVLTSEGGGIAIPLDILPEINEQIFTSLDSELDRIPAIHKPVAEGARLELLLDRLAKEHGNEQPSLGSLSLEQNKHSYVNELTRLGYADLVDRIRQNITKTKSINFFKPLNPIDTNQQSVFIAAQPAKQHTKTLPIGAKNSARAREILRAIREEFLLLISNTSYNADNKGIYTPDKIEHALHNCLKSSQIQSPDTETRKAYISNVSAAITGFPYRGFYPETDPDGHWLGIAAYQRNIEISQTEVFSPDLTFTVDTEAFTKLDLDWVPIQRSELKKTRTYDNRVIITLGNDHTVLQSSAIFYSKDPEYSQWLIWDKDARQLVTMQGKYRPVGAKTKIVIVGHGRGQGEESMQISSITPENLAKDIIAPLILDHGYGGEISLLTCNLETPHIYVKPNFDINPDALEKSYGGRLLKALDNLDKKAQFVTSRNKITSLDFFGLMMYRFFKGKYNIIQRKEEDTVLKTWLNDEGRISGEFKPGAAVGQLKEQKTTERYKDYQIHLILKDTPLFPDSVMDRLTEDLNKGSIVIPADMNALALGMRDGNFIGKIRFTDTSSRYVEGVAHALDLAKTSPNSQKWIDAIAKYYYFEYLSSDKVIKNDPVKILNDMFSKLPDREVGFNKLKQRIFEGLFEPFKVPGNILADSSTKVYPELHESILIDNPLGASCSSNRKKRSLTSCARKIDDAVESLWSLSDHETQILMAEDNYKNIALVDTGSNSALTTVVRKLNALLRADAGNKLSGEIGHHNVIALDDASFSAAQAMANKSGARVNVLQFIPDKGVLVSTTGKVVYLIAGGRSNKVTVVGTSQSLSGSLPAKVIESLTVGGHIGQLGIVATGMTDEALSTLIDNSGLKSLNSVSDSVIYSTANPEGTTPDQSSMKIERRGLEGAIITDRPILENTSPIVETVFYSQNQEARPKPQYELIKSKENAAFNSLPVRQAHEFETIEHHLDIIESRLKPFYQRHSLSTDVFPVLASLQKAERPGQKLWTIKLYNPTNKNYQTIELTDALLANSIESVNKNIQSNRKVLEDTQRKPATGSSMDKTSDGLGIALSVSMMIYQELRSQSTAQGMKNQPDLSAADRRLLEAQVVYGTLSELLEVADIALTVSKYGVALKTGKEAVSLTERIAHSLNKYLAKTTSASGRTAATLAIKSVSKAGPLLNVITSGIGMGFDAASLSRCQTASCREQSGTMLGLNTAMTVTGLTALGAQVLGGALISAGTAVAISTAAGVITLPLTVVASIIALHFMQKDAWESEFYKNMEVWDQLYNDLVFDGAWNNETKTLDLLSKPVQTRKWLGKIRREWVDGGCEPWQRLCTSSGYYKSVKVLEPVTVNLLRLAPTTGINFAQGTVQYGEILIHEIRNEYYRYDTFSGSDPAVSRRINGVNCADNPSVNVKVFDDTFNLLSENMVLKQLKENSNIPFSDQEIKKVILPAMGDIEVNKWDSDPISVSGANTWGWGESGRNGWKMLMYASAGYSGTDSINSHFGFVYRWRVPDSPIAGRRRRKRDAVRLSDGPGNQGETCKNKHTQVFVLNDVNNPFKKTTPRKIFTVHTANYEQEFKIPDTEITFNFHAYPGTSELYRVVTPYEGKVNIHYDGKETWQIVITGKNSTVQLSQYQYNADHAYLTTNNNDNKGLFNFYNLKRTPGKKSLPIFVFSSEGKTIHAFDTVSGRFKYFYPARDVSPELLGKYKRAYDGQDSNVIPPPRLISLEKWKWYDLKPETPKELKFDMAFSFPPLTQKYIYKDDYALLRETPAAEDISFTADIFTGSVSEGWYLLTNREDRHLLYYLNPVNGLRLFRVPGTYSEASLKAGEHDEYILKSTNHNYYELTFIDSGRTDFPKLPRVVPLAMDWSSLKHTKSIEELRSIGHTNKLMIEDALRSGRVIRHQRITPAILYPNHPFRTGFYDPNAMGGQGQALLWNACRNDFIVFHWETSAPKGLHNLETIPDCIPNYDFLPFYSSHNCKSSSLQKSDTYLLLRYNSKDRNNDNGIYSLQTPCNYKISAWIPRKISIFFGTENNKEALFIHHAFYHNERNELQITNNNGLIFHFNKDTFDNLASLKSHNVIIEPNIKHWSITAINPHPEWLKLTDADFEKKIQDVVSHYTTGLYQDSGVVPSFLPVFHFIPKSLKSSNDVLSSWYIKDKRRIYTTQKDITLFDFDASQNILYGYKKISGQVYSTTLPDHLTTKNPQETSSQAIIQPSRTIVRPSATMVLPVRNESPHAIDSKRYFPPMALYNKDSYQYQHLFLRHEQLYGTDESGNVFRVDTDSKTLIEMDITKNFYEYSKSIVNEVTKNPDKKIQSISDAKELLEGCGIHVLTRALKDTLQPLVTAVSELPFTRTAPVINVKVSDDLLNISVWQATQSSLAETGTYAFKGEGLFIGSGNDGQNTTAWFTDLSGKTLFYQKQTDQHIAGNFAKVTSNEDKQSLSIVGTAGDDRFPDIVVGRKKGTLHLSGRGGNDRYTISRAMMENYKTITIDNTAIIESATTDTPRFTQTITFHLSANEFYSELGKQSLILTHAFTGNSLYLPWKATNKHQDEYLQFKTGQTNLVFDGLELSLQQLKERSLTPWQLPVSLSLLENKAELTLHKDYLLKIDIPDEYTLKDIKPFNTKGITKYKVIFNKRNKRKQIVINPASTASKGETLITTQNTLSGAAPSPAMVVQNTPADVVPFPSFLINSPDLGNRYIPVYLSTSKETERPHTKNTYLKFHPDWYQQKLPRQLYAKLYNLDQKDLNISLVFTAYPTTYTRHWHITYKGHLIDKIEAVPEKPCALTLTLMKKADGKTLSSSLYLALPYAFEDLHLNKMDNTESPFILGSGRGGTSIQLTLLVKGQYVQEPSLATLLTAKPLGRYRGFYFTDGYKTLTEVRDWLAERPLTWISARKVPVSQFTFMGNALSNIIPVMVKNSRASYSVQGGLGDDLIQVFQGEQQGVTGKVYTSEKRAIRHILNPAPVTVDSGSGDDILDLSKNTKVMVNPSLGRMSVIVSKNSRADLFKARNITLLIEDLNPGQVQPVFFKAFGNTGYQKADSPDRATDIFIRDTSVGTAHYRFIARLSPQSLSAIYFFSNGQRVDNVNGWFNGDSVLKGSPSITPPVQPTATMTTAPLAATPTLADRPDTMIEPTTTLIRPTASANGETKTIDPSVRTTERSEPAKDIVTHVQDSIDSALDYIAQNRDKKDHMVEVEQRLGILKQNMVVFRRETQGDMSGFTAENHQTSSPYLTSTLMSRSANATASVGGSFS</sequence>
<evidence type="ECO:0000256" key="4">
    <source>
        <dbReference type="ARBA" id="ARBA00022511"/>
    </source>
</evidence>
<evidence type="ECO:0000256" key="21">
    <source>
        <dbReference type="SAM" id="MobiDB-lite"/>
    </source>
</evidence>
<keyword evidence="12" id="KW-0788">Thiol protease</keyword>
<organism evidence="23 24">
    <name type="scientific">Endozoicomonas euniceicola</name>
    <dbReference type="NCBI Taxonomy" id="1234143"/>
    <lineage>
        <taxon>Bacteria</taxon>
        <taxon>Pseudomonadati</taxon>
        <taxon>Pseudomonadota</taxon>
        <taxon>Gammaproteobacteria</taxon>
        <taxon>Oceanospirillales</taxon>
        <taxon>Endozoicomonadaceae</taxon>
        <taxon>Endozoicomonas</taxon>
    </lineage>
</organism>
<feature type="region of interest" description="Disordered" evidence="21">
    <location>
        <begin position="1712"/>
        <end position="1732"/>
    </location>
</feature>
<keyword evidence="9" id="KW-0479">Metal-binding</keyword>
<keyword evidence="8" id="KW-0808">Transferase</keyword>
<keyword evidence="16" id="KW-0843">Virulence</keyword>
<keyword evidence="7" id="KW-0645">Protease</keyword>
<keyword evidence="17" id="KW-0446">Lipid-binding</keyword>
<keyword evidence="15" id="KW-1043">Host membrane</keyword>
<evidence type="ECO:0000256" key="10">
    <source>
        <dbReference type="ARBA" id="ARBA00022737"/>
    </source>
</evidence>
<evidence type="ECO:0000313" key="23">
    <source>
        <dbReference type="EMBL" id="UYM17238.1"/>
    </source>
</evidence>
<evidence type="ECO:0000256" key="19">
    <source>
        <dbReference type="ARBA" id="ARBA00023200"/>
    </source>
</evidence>
<keyword evidence="19" id="KW-1035">Host cytoplasm</keyword>
<gene>
    <name evidence="23" type="ORF">NX720_04760</name>
</gene>
<dbReference type="Pfam" id="PF11713">
    <property type="entry name" value="Peptidase_C80"/>
    <property type="match status" value="1"/>
</dbReference>
<evidence type="ECO:0000256" key="12">
    <source>
        <dbReference type="ARBA" id="ARBA00022807"/>
    </source>
</evidence>
<comment type="cofactor">
    <cofactor evidence="1">
        <name>Mg(2+)</name>
        <dbReference type="ChEBI" id="CHEBI:18420"/>
    </cofactor>
</comment>
<dbReference type="EMBL" id="CP103300">
    <property type="protein sequence ID" value="UYM17238.1"/>
    <property type="molecule type" value="Genomic_DNA"/>
</dbReference>
<evidence type="ECO:0000256" key="1">
    <source>
        <dbReference type="ARBA" id="ARBA00001946"/>
    </source>
</evidence>
<keyword evidence="5" id="KW-0964">Secreted</keyword>
<evidence type="ECO:0000256" key="9">
    <source>
        <dbReference type="ARBA" id="ARBA00022723"/>
    </source>
</evidence>
<keyword evidence="14" id="KW-0460">Magnesium</keyword>
<keyword evidence="4" id="KW-1032">Host cell membrane</keyword>
<evidence type="ECO:0000256" key="16">
    <source>
        <dbReference type="ARBA" id="ARBA00023026"/>
    </source>
</evidence>
<evidence type="ECO:0000256" key="6">
    <source>
        <dbReference type="ARBA" id="ARBA00022656"/>
    </source>
</evidence>
<evidence type="ECO:0000256" key="18">
    <source>
        <dbReference type="ARBA" id="ARBA00023136"/>
    </source>
</evidence>
<evidence type="ECO:0000256" key="3">
    <source>
        <dbReference type="ARBA" id="ARBA00004613"/>
    </source>
</evidence>
<evidence type="ECO:0000256" key="17">
    <source>
        <dbReference type="ARBA" id="ARBA00023121"/>
    </source>
</evidence>
<keyword evidence="10" id="KW-0677">Repeat</keyword>